<keyword evidence="4" id="KW-0560">Oxidoreductase</keyword>
<reference evidence="8 9" key="1">
    <citation type="journal article" date="2020" name="ISME J.">
        <title>Uncovering the hidden diversity of litter-decomposition mechanisms in mushroom-forming fungi.</title>
        <authorList>
            <person name="Floudas D."/>
            <person name="Bentzer J."/>
            <person name="Ahren D."/>
            <person name="Johansson T."/>
            <person name="Persson P."/>
            <person name="Tunlid A."/>
        </authorList>
    </citation>
    <scope>NUCLEOTIDE SEQUENCE [LARGE SCALE GENOMIC DNA]</scope>
    <source>
        <strain evidence="8 9">CBS 291.85</strain>
    </source>
</reference>
<keyword evidence="9" id="KW-1185">Reference proteome</keyword>
<sequence length="587" mass="64805">MRVEDGFQPTIYPDEHPYVADPVLPSLLKRLLPSSILAQVQADLNRLGEDLITHARPLAPLVHQATLVQYDQFGRRVDRLQTSEGWRRLEEMAMKEGYVSIAHQREFGQFSRVYQFAKTMTMTGDYHVIMCPFGMADGVARTIELFGTDRMKKEVHQKLISSDPNVAYLSGQWMTEKPGGSDVSETETTATRVADRPEDLGPAYELNGFKWFSSAAEGNVTVALARTGSVTDGSRGLSMFLIPLRTPSFPSPLSNGVHMHRLKNKIGTWGVPTAELSLVKTRGWLIGPLNGGVKTITPVLNLTRIHAAIHAIGSLQRCLSIARSYSTVRRVKSQTTLLQDLPLHVANLASITLIYRALTHMTFHAVNLLGKSELKIATDAEESRLRLMTPMVKAYAAHKVPSAIEEAMAALGGLGYMEEVGIGRLLRDSLVEKIWEGTMSVLSLDLIRAARGDSIEKFAQWASSVTRSASVIQDLKLNATLLGGFIDQLPSMFQRGQTVEIAPRLLMMVFGPLTAAVCLLEHAVWSYGAGDANAMIDQESVNRWIYEGEIQKAVHDFEEALKDPTGKATMDRAFVYGITPTSQRSKL</sequence>
<dbReference type="InterPro" id="IPR009100">
    <property type="entry name" value="AcylCoA_DH/oxidase_NM_dom_sf"/>
</dbReference>
<dbReference type="Proteomes" id="UP000559256">
    <property type="component" value="Unassembled WGS sequence"/>
</dbReference>
<dbReference type="AlphaFoldDB" id="A0A8H5GKG7"/>
<evidence type="ECO:0000256" key="3">
    <source>
        <dbReference type="ARBA" id="ARBA00022827"/>
    </source>
</evidence>
<dbReference type="Gene3D" id="2.40.110.20">
    <property type="match status" value="1"/>
</dbReference>
<keyword evidence="3 4" id="KW-0274">FAD</keyword>
<dbReference type="Pfam" id="PF02770">
    <property type="entry name" value="Acyl-CoA_dh_M"/>
    <property type="match status" value="1"/>
</dbReference>
<name>A0A8H5GKG7_9AGAR</name>
<feature type="domain" description="Adaptive response protein AidB N-terminal" evidence="7">
    <location>
        <begin position="9"/>
        <end position="161"/>
    </location>
</feature>
<dbReference type="InterPro" id="IPR036250">
    <property type="entry name" value="AcylCo_DH-like_C"/>
</dbReference>
<evidence type="ECO:0008006" key="10">
    <source>
        <dbReference type="Google" id="ProtNLM"/>
    </source>
</evidence>
<gene>
    <name evidence="8" type="ORF">D9758_008936</name>
</gene>
<evidence type="ECO:0000313" key="9">
    <source>
        <dbReference type="Proteomes" id="UP000559256"/>
    </source>
</evidence>
<protein>
    <recommendedName>
        <fullName evidence="10">Acyl-CoA dehydrogenase NM domain-like protein</fullName>
    </recommendedName>
</protein>
<dbReference type="SUPFAM" id="SSF56645">
    <property type="entry name" value="Acyl-CoA dehydrogenase NM domain-like"/>
    <property type="match status" value="1"/>
</dbReference>
<evidence type="ECO:0000259" key="7">
    <source>
        <dbReference type="Pfam" id="PF18158"/>
    </source>
</evidence>
<feature type="domain" description="Acyl-CoA oxidase/dehydrogenase middle" evidence="6">
    <location>
        <begin position="172"/>
        <end position="278"/>
    </location>
</feature>
<comment type="similarity">
    <text evidence="1 4">Belongs to the acyl-CoA dehydrogenase family.</text>
</comment>
<proteinExistence type="inferred from homology"/>
<dbReference type="InterPro" id="IPR006091">
    <property type="entry name" value="Acyl-CoA_Oxase/DH_mid-dom"/>
</dbReference>
<comment type="caution">
    <text evidence="8">The sequence shown here is derived from an EMBL/GenBank/DDBJ whole genome shotgun (WGS) entry which is preliminary data.</text>
</comment>
<dbReference type="PANTHER" id="PTHR42707">
    <property type="entry name" value="ACYL-COA DEHYDROGENASE"/>
    <property type="match status" value="1"/>
</dbReference>
<dbReference type="Gene3D" id="1.20.140.10">
    <property type="entry name" value="Butyryl-CoA Dehydrogenase, subunit A, domain 3"/>
    <property type="match status" value="1"/>
</dbReference>
<evidence type="ECO:0000256" key="2">
    <source>
        <dbReference type="ARBA" id="ARBA00022630"/>
    </source>
</evidence>
<dbReference type="Pfam" id="PF18158">
    <property type="entry name" value="AidB_N"/>
    <property type="match status" value="1"/>
</dbReference>
<evidence type="ECO:0000256" key="1">
    <source>
        <dbReference type="ARBA" id="ARBA00009347"/>
    </source>
</evidence>
<dbReference type="InterPro" id="IPR009075">
    <property type="entry name" value="AcylCo_DH/oxidase_C"/>
</dbReference>
<evidence type="ECO:0000256" key="4">
    <source>
        <dbReference type="RuleBase" id="RU362125"/>
    </source>
</evidence>
<evidence type="ECO:0000259" key="6">
    <source>
        <dbReference type="Pfam" id="PF02770"/>
    </source>
</evidence>
<evidence type="ECO:0000259" key="5">
    <source>
        <dbReference type="Pfam" id="PF00441"/>
    </source>
</evidence>
<keyword evidence="2 4" id="KW-0285">Flavoprotein</keyword>
<feature type="domain" description="Acyl-CoA dehydrogenase/oxidase C-terminal" evidence="5">
    <location>
        <begin position="290"/>
        <end position="447"/>
    </location>
</feature>
<dbReference type="Gene3D" id="6.10.250.600">
    <property type="match status" value="1"/>
</dbReference>
<dbReference type="SUPFAM" id="SSF47203">
    <property type="entry name" value="Acyl-CoA dehydrogenase C-terminal domain-like"/>
    <property type="match status" value="1"/>
</dbReference>
<accession>A0A8H5GKG7</accession>
<evidence type="ECO:0000313" key="8">
    <source>
        <dbReference type="EMBL" id="KAF5366582.1"/>
    </source>
</evidence>
<dbReference type="GO" id="GO:0003995">
    <property type="term" value="F:acyl-CoA dehydrogenase activity"/>
    <property type="evidence" value="ECO:0007669"/>
    <property type="project" value="TreeGrafter"/>
</dbReference>
<dbReference type="Pfam" id="PF00441">
    <property type="entry name" value="Acyl-CoA_dh_1"/>
    <property type="match status" value="1"/>
</dbReference>
<dbReference type="InterPro" id="IPR041504">
    <property type="entry name" value="AidB_N"/>
</dbReference>
<dbReference type="InterPro" id="IPR052904">
    <property type="entry name" value="Acyl-CoA_dehydrogenase-like"/>
</dbReference>
<organism evidence="8 9">
    <name type="scientific">Tetrapyrgos nigripes</name>
    <dbReference type="NCBI Taxonomy" id="182062"/>
    <lineage>
        <taxon>Eukaryota</taxon>
        <taxon>Fungi</taxon>
        <taxon>Dikarya</taxon>
        <taxon>Basidiomycota</taxon>
        <taxon>Agaricomycotina</taxon>
        <taxon>Agaricomycetes</taxon>
        <taxon>Agaricomycetidae</taxon>
        <taxon>Agaricales</taxon>
        <taxon>Marasmiineae</taxon>
        <taxon>Marasmiaceae</taxon>
        <taxon>Tetrapyrgos</taxon>
    </lineage>
</organism>
<dbReference type="EMBL" id="JAACJM010000022">
    <property type="protein sequence ID" value="KAF5366582.1"/>
    <property type="molecule type" value="Genomic_DNA"/>
</dbReference>
<dbReference type="PANTHER" id="PTHR42707:SF2">
    <property type="entry name" value="ACD11 DEHYDROGENASE"/>
    <property type="match status" value="1"/>
</dbReference>
<dbReference type="OrthoDB" id="10251155at2759"/>
<comment type="cofactor">
    <cofactor evidence="4">
        <name>FAD</name>
        <dbReference type="ChEBI" id="CHEBI:57692"/>
    </cofactor>
</comment>